<keyword evidence="3" id="KW-1185">Reference proteome</keyword>
<dbReference type="AlphaFoldDB" id="A0AAD8PM96"/>
<name>A0AAD8PM96_9PEZI</name>
<accession>A0AAD8PM96</accession>
<feature type="region of interest" description="Disordered" evidence="1">
    <location>
        <begin position="195"/>
        <end position="231"/>
    </location>
</feature>
<feature type="region of interest" description="Disordered" evidence="1">
    <location>
        <begin position="277"/>
        <end position="337"/>
    </location>
</feature>
<dbReference type="EMBL" id="JAHLJV010000109">
    <property type="protein sequence ID" value="KAK1570216.1"/>
    <property type="molecule type" value="Genomic_DNA"/>
</dbReference>
<organism evidence="2 3">
    <name type="scientific">Colletotrichum navitas</name>
    <dbReference type="NCBI Taxonomy" id="681940"/>
    <lineage>
        <taxon>Eukaryota</taxon>
        <taxon>Fungi</taxon>
        <taxon>Dikarya</taxon>
        <taxon>Ascomycota</taxon>
        <taxon>Pezizomycotina</taxon>
        <taxon>Sordariomycetes</taxon>
        <taxon>Hypocreomycetidae</taxon>
        <taxon>Glomerellales</taxon>
        <taxon>Glomerellaceae</taxon>
        <taxon>Colletotrichum</taxon>
        <taxon>Colletotrichum graminicola species complex</taxon>
    </lineage>
</organism>
<gene>
    <name evidence="2" type="ORF">LY79DRAFT_677840</name>
</gene>
<comment type="caution">
    <text evidence="2">The sequence shown here is derived from an EMBL/GenBank/DDBJ whole genome shotgun (WGS) entry which is preliminary data.</text>
</comment>
<evidence type="ECO:0000313" key="2">
    <source>
        <dbReference type="EMBL" id="KAK1570216.1"/>
    </source>
</evidence>
<feature type="compositionally biased region" description="Basic and acidic residues" evidence="1">
    <location>
        <begin position="328"/>
        <end position="337"/>
    </location>
</feature>
<proteinExistence type="predicted"/>
<dbReference type="Proteomes" id="UP001230504">
    <property type="component" value="Unassembled WGS sequence"/>
</dbReference>
<dbReference type="RefSeq" id="XP_060408367.1">
    <property type="nucleotide sequence ID" value="XM_060564491.1"/>
</dbReference>
<evidence type="ECO:0000256" key="1">
    <source>
        <dbReference type="SAM" id="MobiDB-lite"/>
    </source>
</evidence>
<reference evidence="2" key="1">
    <citation type="submission" date="2021-06" db="EMBL/GenBank/DDBJ databases">
        <title>Comparative genomics, transcriptomics and evolutionary studies reveal genomic signatures of adaptation to plant cell wall in hemibiotrophic fungi.</title>
        <authorList>
            <consortium name="DOE Joint Genome Institute"/>
            <person name="Baroncelli R."/>
            <person name="Diaz J.F."/>
            <person name="Benocci T."/>
            <person name="Peng M."/>
            <person name="Battaglia E."/>
            <person name="Haridas S."/>
            <person name="Andreopoulos W."/>
            <person name="Labutti K."/>
            <person name="Pangilinan J."/>
            <person name="Floch G.L."/>
            <person name="Makela M.R."/>
            <person name="Henrissat B."/>
            <person name="Grigoriev I.V."/>
            <person name="Crouch J.A."/>
            <person name="De Vries R.P."/>
            <person name="Sukno S.A."/>
            <person name="Thon M.R."/>
        </authorList>
    </citation>
    <scope>NUCLEOTIDE SEQUENCE</scope>
    <source>
        <strain evidence="2">CBS 125086</strain>
    </source>
</reference>
<sequence>MARLQQAPSAAKTQSSSIQDKIKSFSSKILDTLPTPKSLKEALANFKASLAEHLYCQDPSITRHTLPADIVRLLSTSLPLDHRYTSRQISGKVAKATAISDIEIPRLLFFLSYDQANQGRPFFTELLSFASLCPNQVDAFFDLLCSCASARRQHHCVNKRGLSKQAPGIQYSDVLSARQRLPPLNLTRDARHIKAHSSGQHLATAKDHSTPSPEVPRRPNQASPSSPCTPLSIQVKVPSGAPSDDEVFALSSAYRIDNIELSIFRDSELPLVMQDPEHQKSVASDDSIVPSDEADFSDLCTSPVDNDADDDDEPHFQELGSPLQEPTSRADKDSEND</sequence>
<dbReference type="GeneID" id="85448731"/>
<protein>
    <submittedName>
        <fullName evidence="2">Uncharacterized protein</fullName>
    </submittedName>
</protein>
<feature type="compositionally biased region" description="Polar residues" evidence="1">
    <location>
        <begin position="220"/>
        <end position="231"/>
    </location>
</feature>
<evidence type="ECO:0000313" key="3">
    <source>
        <dbReference type="Proteomes" id="UP001230504"/>
    </source>
</evidence>